<organism evidence="2 3">
    <name type="scientific">Rhodobacter viridis</name>
    <dbReference type="NCBI Taxonomy" id="1054202"/>
    <lineage>
        <taxon>Bacteria</taxon>
        <taxon>Pseudomonadati</taxon>
        <taxon>Pseudomonadota</taxon>
        <taxon>Alphaproteobacteria</taxon>
        <taxon>Rhodobacterales</taxon>
        <taxon>Rhodobacter group</taxon>
        <taxon>Rhodobacter</taxon>
    </lineage>
</organism>
<feature type="compositionally biased region" description="Polar residues" evidence="1">
    <location>
        <begin position="63"/>
        <end position="76"/>
    </location>
</feature>
<reference evidence="2 3" key="1">
    <citation type="submission" date="2018-06" db="EMBL/GenBank/DDBJ databases">
        <title>Genomic Encyclopedia of Type Strains, Phase III (KMG-III): the genomes of soil and plant-associated and newly described type strains.</title>
        <authorList>
            <person name="Whitman W."/>
        </authorList>
    </citation>
    <scope>NUCLEOTIDE SEQUENCE [LARGE SCALE GENOMIC DNA]</scope>
    <source>
        <strain evidence="2 3">JA737</strain>
    </source>
</reference>
<name>A0A318U176_9RHOB</name>
<evidence type="ECO:0000256" key="1">
    <source>
        <dbReference type="SAM" id="MobiDB-lite"/>
    </source>
</evidence>
<dbReference type="EMBL" id="QJTK01000002">
    <property type="protein sequence ID" value="PYF11712.1"/>
    <property type="molecule type" value="Genomic_DNA"/>
</dbReference>
<accession>A0A318U176</accession>
<evidence type="ECO:0000313" key="3">
    <source>
        <dbReference type="Proteomes" id="UP000247727"/>
    </source>
</evidence>
<feature type="region of interest" description="Disordered" evidence="1">
    <location>
        <begin position="55"/>
        <end position="81"/>
    </location>
</feature>
<dbReference type="PROSITE" id="PS51257">
    <property type="entry name" value="PROKAR_LIPOPROTEIN"/>
    <property type="match status" value="1"/>
</dbReference>
<gene>
    <name evidence="2" type="ORF">C8J30_10222</name>
</gene>
<sequence>MGCCMRSVSGTLGIALVTALALGGCGAKDKQPELMHLRSTTSGPDEFGILPTKPLAMPDSLTELPQPTPGGTSLTDPTPEADAIAALGGNPERVTAKGSTAGDGGLLSHADRFGVDGQIRDQLAAEDLDWRRKHDGRLLERLFNINVYLKAYRPMSLDQQAELDRWRKLGLRTPAAPPSGSAQDSLP</sequence>
<protein>
    <submittedName>
        <fullName evidence="2">Beta-barrel assembly complex subunit BamF</fullName>
    </submittedName>
</protein>
<dbReference type="Proteomes" id="UP000247727">
    <property type="component" value="Unassembled WGS sequence"/>
</dbReference>
<evidence type="ECO:0000313" key="2">
    <source>
        <dbReference type="EMBL" id="PYF11712.1"/>
    </source>
</evidence>
<comment type="caution">
    <text evidence="2">The sequence shown here is derived from an EMBL/GenBank/DDBJ whole genome shotgun (WGS) entry which is preliminary data.</text>
</comment>
<dbReference type="AlphaFoldDB" id="A0A318U176"/>
<proteinExistence type="predicted"/>
<dbReference type="InterPro" id="IPR021395">
    <property type="entry name" value="DUF3035"/>
</dbReference>
<keyword evidence="3" id="KW-1185">Reference proteome</keyword>
<dbReference type="Pfam" id="PF11233">
    <property type="entry name" value="DUF3035"/>
    <property type="match status" value="1"/>
</dbReference>